<comment type="subcellular location">
    <subcellularLocation>
        <location evidence="1">Cytoplasm</location>
    </subcellularLocation>
</comment>
<dbReference type="PROSITE" id="PS00018">
    <property type="entry name" value="EF_HAND_1"/>
    <property type="match status" value="1"/>
</dbReference>
<reference evidence="4" key="1">
    <citation type="submission" date="2020-05" db="EMBL/GenBank/DDBJ databases">
        <title>Phylogenomic resolution of chytrid fungi.</title>
        <authorList>
            <person name="Stajich J.E."/>
            <person name="Amses K."/>
            <person name="Simmons R."/>
            <person name="Seto K."/>
            <person name="Myers J."/>
            <person name="Bonds A."/>
            <person name="Quandt C.A."/>
            <person name="Barry K."/>
            <person name="Liu P."/>
            <person name="Grigoriev I."/>
            <person name="Longcore J.E."/>
            <person name="James T.Y."/>
        </authorList>
    </citation>
    <scope>NUCLEOTIDE SEQUENCE</scope>
    <source>
        <strain evidence="4">JEL0379</strain>
    </source>
</reference>
<accession>A0AAD5TMG5</accession>
<keyword evidence="3" id="KW-0106">Calcium</keyword>
<dbReference type="GO" id="GO:0005819">
    <property type="term" value="C:spindle"/>
    <property type="evidence" value="ECO:0007669"/>
    <property type="project" value="TreeGrafter"/>
</dbReference>
<evidence type="ECO:0000313" key="5">
    <source>
        <dbReference type="Proteomes" id="UP001212152"/>
    </source>
</evidence>
<organism evidence="4 5">
    <name type="scientific">Geranomyces variabilis</name>
    <dbReference type="NCBI Taxonomy" id="109894"/>
    <lineage>
        <taxon>Eukaryota</taxon>
        <taxon>Fungi</taxon>
        <taxon>Fungi incertae sedis</taxon>
        <taxon>Chytridiomycota</taxon>
        <taxon>Chytridiomycota incertae sedis</taxon>
        <taxon>Chytridiomycetes</taxon>
        <taxon>Spizellomycetales</taxon>
        <taxon>Powellomycetaceae</taxon>
        <taxon>Geranomyces</taxon>
    </lineage>
</organism>
<dbReference type="SUPFAM" id="SSF47473">
    <property type="entry name" value="EF-hand"/>
    <property type="match status" value="1"/>
</dbReference>
<dbReference type="InterPro" id="IPR018247">
    <property type="entry name" value="EF_Hand_1_Ca_BS"/>
</dbReference>
<dbReference type="EMBL" id="JADGJQ010000024">
    <property type="protein sequence ID" value="KAJ3178810.1"/>
    <property type="molecule type" value="Genomic_DNA"/>
</dbReference>
<dbReference type="GO" id="GO:0030865">
    <property type="term" value="P:cortical cytoskeleton organization"/>
    <property type="evidence" value="ECO:0007669"/>
    <property type="project" value="TreeGrafter"/>
</dbReference>
<keyword evidence="2" id="KW-0963">Cytoplasm</keyword>
<evidence type="ECO:0000256" key="1">
    <source>
        <dbReference type="ARBA" id="ARBA00004496"/>
    </source>
</evidence>
<dbReference type="InterPro" id="IPR011992">
    <property type="entry name" value="EF-hand-dom_pair"/>
</dbReference>
<keyword evidence="5" id="KW-1185">Reference proteome</keyword>
<evidence type="ECO:0000313" key="4">
    <source>
        <dbReference type="EMBL" id="KAJ3178810.1"/>
    </source>
</evidence>
<name>A0AAD5TMG5_9FUNG</name>
<sequence length="409" mass="47065">MATQWKTRLSEFVHAAEPPDPQSVSLVEATRRADFGDPAIPRFFVKKATKHSELAQNLDRATYSHFVQSQRQSLPTNDELDLLWDYLLEKTAEGAEDEERRINYAQFVDIQNKLPRKFDVFFAPSIFLQLLQNPESGETIAIVQFYNYILRIVSLLQARIDLGMYDLDCDTCLTEEDLQAYIADLMPQLNLSTLSTSFHKFYLCTASRKFSFFLDPMRRAKIKIQTILLSPILTELFELREPELPKDFERTNWFSTYSSLRVYGQFLHLDTDQNGMLSRKELGQYNGGTLTSVFLDRVFQECQTYGGEMDYRGFLDFVLAMENIQSPESMAYFFRALDIRGVGYLDGPTVMYFFKDVLDKMVAMGHDPIGIRDVKNEIFDMANPKTESKITLDDLVASGVGGTIIRVLR</sequence>
<dbReference type="Gene3D" id="1.10.238.10">
    <property type="entry name" value="EF-hand"/>
    <property type="match status" value="1"/>
</dbReference>
<dbReference type="GO" id="GO:0035303">
    <property type="term" value="P:regulation of dephosphorylation"/>
    <property type="evidence" value="ECO:0007669"/>
    <property type="project" value="InterPro"/>
</dbReference>
<gene>
    <name evidence="4" type="primary">PPP2R3C</name>
    <name evidence="4" type="ORF">HDU87_003365</name>
</gene>
<protein>
    <submittedName>
        <fullName evidence="4">Serine/threonine-protein phosphatase 2A regulatory subunit B'' subunit gamma</fullName>
    </submittedName>
</protein>
<evidence type="ECO:0000256" key="2">
    <source>
        <dbReference type="ARBA" id="ARBA00022490"/>
    </source>
</evidence>
<dbReference type="GO" id="GO:0000226">
    <property type="term" value="P:microtubule cytoskeleton organization"/>
    <property type="evidence" value="ECO:0007669"/>
    <property type="project" value="TreeGrafter"/>
</dbReference>
<dbReference type="PANTHER" id="PTHR12085:SF3">
    <property type="entry name" value="SERINE_THREONINE-PROTEIN PHOSPHATASE 2A REGULATORY SUBUNIT B'' SUBUNIT GAMMA"/>
    <property type="match status" value="1"/>
</dbReference>
<comment type="caution">
    <text evidence="4">The sequence shown here is derived from an EMBL/GenBank/DDBJ whole genome shotgun (WGS) entry which is preliminary data.</text>
</comment>
<dbReference type="GO" id="GO:0005737">
    <property type="term" value="C:cytoplasm"/>
    <property type="evidence" value="ECO:0007669"/>
    <property type="project" value="UniProtKB-SubCell"/>
</dbReference>
<dbReference type="PANTHER" id="PTHR12085">
    <property type="entry name" value="SERINE/THREONINE-PROTEIN PHOSPHATASE 2A REGULATORY SUBUNIT B'' SUBUNIT GAMMA"/>
    <property type="match status" value="1"/>
</dbReference>
<evidence type="ECO:0000256" key="3">
    <source>
        <dbReference type="ARBA" id="ARBA00022837"/>
    </source>
</evidence>
<dbReference type="AlphaFoldDB" id="A0AAD5TMG5"/>
<dbReference type="InterPro" id="IPR039865">
    <property type="entry name" value="PPP2R3C"/>
</dbReference>
<dbReference type="Proteomes" id="UP001212152">
    <property type="component" value="Unassembled WGS sequence"/>
</dbReference>
<dbReference type="CDD" id="cd21505">
    <property type="entry name" value="PPP2R3C"/>
    <property type="match status" value="1"/>
</dbReference>
<proteinExistence type="predicted"/>